<keyword evidence="1" id="KW-0812">Transmembrane</keyword>
<evidence type="ECO:0000313" key="2">
    <source>
        <dbReference type="EMBL" id="CAE0747479.1"/>
    </source>
</evidence>
<accession>A0A7S4AXU4</accession>
<reference evidence="2" key="1">
    <citation type="submission" date="2021-01" db="EMBL/GenBank/DDBJ databases">
        <authorList>
            <person name="Corre E."/>
            <person name="Pelletier E."/>
            <person name="Niang G."/>
            <person name="Scheremetjew M."/>
            <person name="Finn R."/>
            <person name="Kale V."/>
            <person name="Holt S."/>
            <person name="Cochrane G."/>
            <person name="Meng A."/>
            <person name="Brown T."/>
            <person name="Cohen L."/>
        </authorList>
    </citation>
    <scope>NUCLEOTIDE SEQUENCE</scope>
    <source>
        <strain evidence="2">CCMP645</strain>
    </source>
</reference>
<proteinExistence type="predicted"/>
<evidence type="ECO:0000256" key="1">
    <source>
        <dbReference type="SAM" id="Phobius"/>
    </source>
</evidence>
<dbReference type="AlphaFoldDB" id="A0A7S4AXU4"/>
<organism evidence="2">
    <name type="scientific">Chrysotila carterae</name>
    <name type="common">Marine alga</name>
    <name type="synonym">Syracosphaera carterae</name>
    <dbReference type="NCBI Taxonomy" id="13221"/>
    <lineage>
        <taxon>Eukaryota</taxon>
        <taxon>Haptista</taxon>
        <taxon>Haptophyta</taxon>
        <taxon>Prymnesiophyceae</taxon>
        <taxon>Isochrysidales</taxon>
        <taxon>Isochrysidaceae</taxon>
        <taxon>Chrysotila</taxon>
    </lineage>
</organism>
<feature type="transmembrane region" description="Helical" evidence="1">
    <location>
        <begin position="128"/>
        <end position="145"/>
    </location>
</feature>
<keyword evidence="1" id="KW-0472">Membrane</keyword>
<name>A0A7S4AXU4_CHRCT</name>
<sequence>MLGPDASQEEKQLQEALVHGRVHYWENNFGQDFFFYLSNNHILLSVICAHPLHPYNKIRRLLVLLNSLSFAFFIVAACTVVAPNEAIQSLLIGVVGTVLQLAWDIPTSMLVRGAVLDHIVHDFVESKLTAFASAVPTMLVIFAILRHCEMQAEAKSMI</sequence>
<feature type="transmembrane region" description="Helical" evidence="1">
    <location>
        <begin position="61"/>
        <end position="82"/>
    </location>
</feature>
<keyword evidence="1" id="KW-1133">Transmembrane helix</keyword>
<dbReference type="EMBL" id="HBIZ01000097">
    <property type="protein sequence ID" value="CAE0747479.1"/>
    <property type="molecule type" value="Transcribed_RNA"/>
</dbReference>
<protein>
    <submittedName>
        <fullName evidence="2">Uncharacterized protein</fullName>
    </submittedName>
</protein>
<gene>
    <name evidence="2" type="ORF">PCAR00345_LOCUS61</name>
</gene>